<dbReference type="Proteomes" id="UP001515480">
    <property type="component" value="Unassembled WGS sequence"/>
</dbReference>
<organism evidence="4 5">
    <name type="scientific">Prymnesium parvum</name>
    <name type="common">Toxic golden alga</name>
    <dbReference type="NCBI Taxonomy" id="97485"/>
    <lineage>
        <taxon>Eukaryota</taxon>
        <taxon>Haptista</taxon>
        <taxon>Haptophyta</taxon>
        <taxon>Prymnesiophyceae</taxon>
        <taxon>Prymnesiales</taxon>
        <taxon>Prymnesiaceae</taxon>
        <taxon>Prymnesium</taxon>
    </lineage>
</organism>
<dbReference type="InterPro" id="IPR000340">
    <property type="entry name" value="Dual-sp_phosphatase_cat-dom"/>
</dbReference>
<dbReference type="SUPFAM" id="SSF52799">
    <property type="entry name" value="(Phosphotyrosine protein) phosphatases II"/>
    <property type="match status" value="1"/>
</dbReference>
<evidence type="ECO:0000313" key="5">
    <source>
        <dbReference type="Proteomes" id="UP001515480"/>
    </source>
</evidence>
<comment type="caution">
    <text evidence="4">The sequence shown here is derived from an EMBL/GenBank/DDBJ whole genome shotgun (WGS) entry which is preliminary data.</text>
</comment>
<feature type="domain" description="Tyrosine-protein phosphatase" evidence="2">
    <location>
        <begin position="71"/>
        <end position="224"/>
    </location>
</feature>
<dbReference type="PANTHER" id="PTHR46274">
    <property type="entry name" value="PHOSPHATIDYLINOSITOL PHOSPHATASE"/>
    <property type="match status" value="1"/>
</dbReference>
<feature type="domain" description="Tyrosine specific protein phosphatases" evidence="3">
    <location>
        <begin position="140"/>
        <end position="213"/>
    </location>
</feature>
<accession>A0AB34KAD0</accession>
<name>A0AB34KAD0_PRYPA</name>
<keyword evidence="1" id="KW-1133">Transmembrane helix</keyword>
<keyword evidence="1" id="KW-0812">Transmembrane</keyword>
<keyword evidence="1" id="KW-0472">Membrane</keyword>
<keyword evidence="5" id="KW-1185">Reference proteome</keyword>
<dbReference type="PROSITE" id="PS50056">
    <property type="entry name" value="TYR_PHOSPHATASE_2"/>
    <property type="match status" value="1"/>
</dbReference>
<dbReference type="InterPro" id="IPR029021">
    <property type="entry name" value="Prot-tyrosine_phosphatase-like"/>
</dbReference>
<evidence type="ECO:0008006" key="6">
    <source>
        <dbReference type="Google" id="ProtNLM"/>
    </source>
</evidence>
<feature type="transmembrane region" description="Helical" evidence="1">
    <location>
        <begin position="12"/>
        <end position="34"/>
    </location>
</feature>
<proteinExistence type="predicted"/>
<evidence type="ECO:0000259" key="2">
    <source>
        <dbReference type="PROSITE" id="PS50054"/>
    </source>
</evidence>
<protein>
    <recommendedName>
        <fullName evidence="6">Protein-tyrosine-phosphatase</fullName>
    </recommendedName>
</protein>
<sequence length="228" mass="25577">MDPDDSTPVDSAAGGVQTLLLMAVAVYLGLYILYYKKLLPKACWLPLSKFYFYPMLIPSYIWRLLVVRGTYFSDVDDKVLLGAVPLVFAGHVQELHKRGVRATINMMAEYEGPLKAYAAMNPPITQLHLPVTDHIEPTAEQLQEAVNFIAERTKLGQKVLIHCKGGHGRAAAVAFAYLMSPTGGSKNPDQAQAHLNAIRKVRAKLYLQDNLTKFYHNMKKRRGTREMM</sequence>
<dbReference type="PANTHER" id="PTHR46274:SF6">
    <property type="entry name" value="TYR_PHOSPHATASE_2 DOMAIN-CONTAINING PROTEIN"/>
    <property type="match status" value="1"/>
</dbReference>
<dbReference type="Pfam" id="PF00782">
    <property type="entry name" value="DSPc"/>
    <property type="match status" value="1"/>
</dbReference>
<gene>
    <name evidence="4" type="ORF">AB1Y20_000411</name>
</gene>
<dbReference type="FunFam" id="3.90.190.10:FF:000157">
    <property type="entry name" value="Protein-tyrosine phosphatase"/>
    <property type="match status" value="1"/>
</dbReference>
<dbReference type="Gene3D" id="3.90.190.10">
    <property type="entry name" value="Protein tyrosine phosphatase superfamily"/>
    <property type="match status" value="1"/>
</dbReference>
<evidence type="ECO:0000259" key="3">
    <source>
        <dbReference type="PROSITE" id="PS50056"/>
    </source>
</evidence>
<evidence type="ECO:0000313" key="4">
    <source>
        <dbReference type="EMBL" id="KAL1529464.1"/>
    </source>
</evidence>
<reference evidence="4 5" key="1">
    <citation type="journal article" date="2024" name="Science">
        <title>Giant polyketide synthase enzymes in the biosynthesis of giant marine polyether toxins.</title>
        <authorList>
            <person name="Fallon T.R."/>
            <person name="Shende V.V."/>
            <person name="Wierzbicki I.H."/>
            <person name="Pendleton A.L."/>
            <person name="Watervoot N.F."/>
            <person name="Auber R.P."/>
            <person name="Gonzalez D.J."/>
            <person name="Wisecaver J.H."/>
            <person name="Moore B.S."/>
        </authorList>
    </citation>
    <scope>NUCLEOTIDE SEQUENCE [LARGE SCALE GENOMIC DNA]</scope>
    <source>
        <strain evidence="4 5">12B1</strain>
    </source>
</reference>
<evidence type="ECO:0000256" key="1">
    <source>
        <dbReference type="SAM" id="Phobius"/>
    </source>
</evidence>
<dbReference type="AlphaFoldDB" id="A0AB34KAD0"/>
<dbReference type="InterPro" id="IPR020422">
    <property type="entry name" value="TYR_PHOSPHATASE_DUAL_dom"/>
</dbReference>
<dbReference type="SMART" id="SM00195">
    <property type="entry name" value="DSPc"/>
    <property type="match status" value="1"/>
</dbReference>
<dbReference type="PROSITE" id="PS50054">
    <property type="entry name" value="TYR_PHOSPHATASE_DUAL"/>
    <property type="match status" value="1"/>
</dbReference>
<dbReference type="InterPro" id="IPR000387">
    <property type="entry name" value="Tyr_Pase_dom"/>
</dbReference>
<dbReference type="EMBL" id="JBGBPQ010000001">
    <property type="protein sequence ID" value="KAL1529464.1"/>
    <property type="molecule type" value="Genomic_DNA"/>
</dbReference>